<name>A0ACB6SGV3_9PLEO</name>
<protein>
    <submittedName>
        <fullName evidence="1">Uncharacterized protein</fullName>
    </submittedName>
</protein>
<dbReference type="EMBL" id="MU006702">
    <property type="protein sequence ID" value="KAF2632712.1"/>
    <property type="molecule type" value="Genomic_DNA"/>
</dbReference>
<keyword evidence="2" id="KW-1185">Reference proteome</keyword>
<reference evidence="1" key="1">
    <citation type="journal article" date="2020" name="Stud. Mycol.">
        <title>101 Dothideomycetes genomes: a test case for predicting lifestyles and emergence of pathogens.</title>
        <authorList>
            <person name="Haridas S."/>
            <person name="Albert R."/>
            <person name="Binder M."/>
            <person name="Bloem J."/>
            <person name="Labutti K."/>
            <person name="Salamov A."/>
            <person name="Andreopoulos B."/>
            <person name="Baker S."/>
            <person name="Barry K."/>
            <person name="Bills G."/>
            <person name="Bluhm B."/>
            <person name="Cannon C."/>
            <person name="Castanera R."/>
            <person name="Culley D."/>
            <person name="Daum C."/>
            <person name="Ezra D."/>
            <person name="Gonzalez J."/>
            <person name="Henrissat B."/>
            <person name="Kuo A."/>
            <person name="Liang C."/>
            <person name="Lipzen A."/>
            <person name="Lutzoni F."/>
            <person name="Magnuson J."/>
            <person name="Mondo S."/>
            <person name="Nolan M."/>
            <person name="Ohm R."/>
            <person name="Pangilinan J."/>
            <person name="Park H.-J."/>
            <person name="Ramirez L."/>
            <person name="Alfaro M."/>
            <person name="Sun H."/>
            <person name="Tritt A."/>
            <person name="Yoshinaga Y."/>
            <person name="Zwiers L.-H."/>
            <person name="Turgeon B."/>
            <person name="Goodwin S."/>
            <person name="Spatafora J."/>
            <person name="Crous P."/>
            <person name="Grigoriev I."/>
        </authorList>
    </citation>
    <scope>NUCLEOTIDE SEQUENCE</scope>
    <source>
        <strain evidence="1">CBS 525.71</strain>
    </source>
</reference>
<evidence type="ECO:0000313" key="1">
    <source>
        <dbReference type="EMBL" id="KAF2632712.1"/>
    </source>
</evidence>
<sequence>MGKAGRIACIITPMALTIASLVCLLIVMIGQLGNNGKAPSTSLGRDLYFFKADTSNFTGNSQTILNKVEGASSKELKDFYQVGLWSYCEGERTDGVEKITYCSSSKTQFWFDPIEVWGLKNTTVQNVLRDDLQKGLNTYKKVAGWMNWAFIIATVLTAAEFVVGFFAIFSRWGSLVTTILSTASSIFAVAAAATATGVYGVLTGVFHTALEPSNIDTSMGNKMLQVMWVGVAFSIASGLFWTLSVCCCSGKSGSKKMAVEKTPYTYERVASPAFGQQGHQLQTAPAFKPSGHGQSGTAYEPYRGQV</sequence>
<gene>
    <name evidence="1" type="ORF">BU25DRAFT_80871</name>
</gene>
<accession>A0ACB6SGV3</accession>
<proteinExistence type="predicted"/>
<dbReference type="Proteomes" id="UP000799754">
    <property type="component" value="Unassembled WGS sequence"/>
</dbReference>
<comment type="caution">
    <text evidence="1">The sequence shown here is derived from an EMBL/GenBank/DDBJ whole genome shotgun (WGS) entry which is preliminary data.</text>
</comment>
<organism evidence="1 2">
    <name type="scientific">Macroventuria anomochaeta</name>
    <dbReference type="NCBI Taxonomy" id="301207"/>
    <lineage>
        <taxon>Eukaryota</taxon>
        <taxon>Fungi</taxon>
        <taxon>Dikarya</taxon>
        <taxon>Ascomycota</taxon>
        <taxon>Pezizomycotina</taxon>
        <taxon>Dothideomycetes</taxon>
        <taxon>Pleosporomycetidae</taxon>
        <taxon>Pleosporales</taxon>
        <taxon>Pleosporineae</taxon>
        <taxon>Didymellaceae</taxon>
        <taxon>Macroventuria</taxon>
    </lineage>
</organism>
<evidence type="ECO:0000313" key="2">
    <source>
        <dbReference type="Proteomes" id="UP000799754"/>
    </source>
</evidence>